<evidence type="ECO:0000256" key="7">
    <source>
        <dbReference type="ARBA" id="ARBA00022982"/>
    </source>
</evidence>
<dbReference type="EMBL" id="JANJYJ010000003">
    <property type="protein sequence ID" value="KAK3222099.1"/>
    <property type="molecule type" value="Genomic_DNA"/>
</dbReference>
<dbReference type="PANTHER" id="PTHR10106:SF15">
    <property type="entry name" value="TRANSMEMBRANE ASCORBATE FERRIREDUCTASE 3-RELATED"/>
    <property type="match status" value="1"/>
</dbReference>
<keyword evidence="4" id="KW-0349">Heme</keyword>
<dbReference type="CDD" id="cd08766">
    <property type="entry name" value="Cyt_b561_ACYB-1_like"/>
    <property type="match status" value="1"/>
</dbReference>
<feature type="transmembrane region" description="Helical" evidence="11">
    <location>
        <begin position="97"/>
        <end position="115"/>
    </location>
</feature>
<evidence type="ECO:0000256" key="4">
    <source>
        <dbReference type="ARBA" id="ARBA00022617"/>
    </source>
</evidence>
<dbReference type="InterPro" id="IPR006593">
    <property type="entry name" value="Cyt_b561/ferric_Rdtase_TM"/>
</dbReference>
<dbReference type="Proteomes" id="UP001281410">
    <property type="component" value="Unassembled WGS sequence"/>
</dbReference>
<feature type="transmembrane region" description="Helical" evidence="11">
    <location>
        <begin position="127"/>
        <end position="152"/>
    </location>
</feature>
<feature type="transmembrane region" description="Helical" evidence="11">
    <location>
        <begin position="51"/>
        <end position="76"/>
    </location>
</feature>
<evidence type="ECO:0000256" key="6">
    <source>
        <dbReference type="ARBA" id="ARBA00022723"/>
    </source>
</evidence>
<evidence type="ECO:0000313" key="13">
    <source>
        <dbReference type="EMBL" id="KAK3222099.1"/>
    </source>
</evidence>
<keyword evidence="8 11" id="KW-1133">Transmembrane helix</keyword>
<dbReference type="GO" id="GO:0046872">
    <property type="term" value="F:metal ion binding"/>
    <property type="evidence" value="ECO:0007669"/>
    <property type="project" value="UniProtKB-KW"/>
</dbReference>
<proteinExistence type="predicted"/>
<keyword evidence="14" id="KW-1185">Reference proteome</keyword>
<dbReference type="PANTHER" id="PTHR10106">
    <property type="entry name" value="CYTOCHROME B561-RELATED"/>
    <property type="match status" value="1"/>
</dbReference>
<evidence type="ECO:0000259" key="12">
    <source>
        <dbReference type="PROSITE" id="PS50939"/>
    </source>
</evidence>
<comment type="cofactor">
    <cofactor evidence="1">
        <name>heme b</name>
        <dbReference type="ChEBI" id="CHEBI:60344"/>
    </cofactor>
</comment>
<evidence type="ECO:0000256" key="10">
    <source>
        <dbReference type="ARBA" id="ARBA00023136"/>
    </source>
</evidence>
<dbReference type="PROSITE" id="PS50939">
    <property type="entry name" value="CYTOCHROME_B561"/>
    <property type="match status" value="1"/>
</dbReference>
<comment type="subcellular location">
    <subcellularLocation>
        <location evidence="2">Membrane</location>
        <topology evidence="2">Multi-pass membrane protein</topology>
    </subcellularLocation>
</comment>
<keyword evidence="7" id="KW-0249">Electron transport</keyword>
<evidence type="ECO:0000256" key="1">
    <source>
        <dbReference type="ARBA" id="ARBA00001970"/>
    </source>
</evidence>
<organism evidence="13 14">
    <name type="scientific">Dipteronia sinensis</name>
    <dbReference type="NCBI Taxonomy" id="43782"/>
    <lineage>
        <taxon>Eukaryota</taxon>
        <taxon>Viridiplantae</taxon>
        <taxon>Streptophyta</taxon>
        <taxon>Embryophyta</taxon>
        <taxon>Tracheophyta</taxon>
        <taxon>Spermatophyta</taxon>
        <taxon>Magnoliopsida</taxon>
        <taxon>eudicotyledons</taxon>
        <taxon>Gunneridae</taxon>
        <taxon>Pentapetalae</taxon>
        <taxon>rosids</taxon>
        <taxon>malvids</taxon>
        <taxon>Sapindales</taxon>
        <taxon>Sapindaceae</taxon>
        <taxon>Hippocastanoideae</taxon>
        <taxon>Acereae</taxon>
        <taxon>Dipteronia</taxon>
    </lineage>
</organism>
<keyword evidence="10 11" id="KW-0472">Membrane</keyword>
<keyword evidence="5 11" id="KW-0812">Transmembrane</keyword>
<feature type="transmembrane region" description="Helical" evidence="11">
    <location>
        <begin position="179"/>
        <end position="200"/>
    </location>
</feature>
<dbReference type="AlphaFoldDB" id="A0AAE0EBL6"/>
<reference evidence="13" key="1">
    <citation type="journal article" date="2023" name="Plant J.">
        <title>Genome sequences and population genomics provide insights into the demographic history, inbreeding, and mutation load of two 'living fossil' tree species of Dipteronia.</title>
        <authorList>
            <person name="Feng Y."/>
            <person name="Comes H.P."/>
            <person name="Chen J."/>
            <person name="Zhu S."/>
            <person name="Lu R."/>
            <person name="Zhang X."/>
            <person name="Li P."/>
            <person name="Qiu J."/>
            <person name="Olsen K.M."/>
            <person name="Qiu Y."/>
        </authorList>
    </citation>
    <scope>NUCLEOTIDE SEQUENCE</scope>
    <source>
        <strain evidence="13">NBL</strain>
    </source>
</reference>
<evidence type="ECO:0000256" key="8">
    <source>
        <dbReference type="ARBA" id="ARBA00022989"/>
    </source>
</evidence>
<keyword evidence="9" id="KW-0408">Iron</keyword>
<gene>
    <name evidence="13" type="ORF">Dsin_009124</name>
</gene>
<dbReference type="GO" id="GO:0016491">
    <property type="term" value="F:oxidoreductase activity"/>
    <property type="evidence" value="ECO:0007669"/>
    <property type="project" value="InterPro"/>
</dbReference>
<sequence length="364" mass="41305">MMSFKTVMARRKIQKIVHMILQLTALCLGVVGICAVFKYHDMVNQEDMFSMHAWIGLITFCLFCLQWLFGMSAFMFPGASTTTRARMLPWHVCGGRALLYMAICTALTGLMRKFTFLTLKDHRESRLINFTGLSILLFGIFVDLSVALARYVDNSCACMANKREGLAFKSDNKFKIFKLHPLFMIIGFILIGGEYMQFIFTTVAAKRTTQKTIHWVLYVTALVSRGLGIYAVFKFYHEKGFPRMYTLHSWLDIITISLYALQREHEIQRETQKIDVEFSPIHNQSVGTCIAIRGELSECTRDRPPTGGTIPGVRSVSAAGVWIPMVNGNPNSGSLHIPVLCPRKRKALDEPYTYYIDFVSNNGL</sequence>
<keyword evidence="3" id="KW-0813">Transport</keyword>
<evidence type="ECO:0000256" key="9">
    <source>
        <dbReference type="ARBA" id="ARBA00023004"/>
    </source>
</evidence>
<keyword evidence="6" id="KW-0479">Metal-binding</keyword>
<dbReference type="InterPro" id="IPR043205">
    <property type="entry name" value="CYB561/CYBRD1-like"/>
</dbReference>
<dbReference type="Gene3D" id="1.20.120.1770">
    <property type="match status" value="2"/>
</dbReference>
<evidence type="ECO:0000256" key="2">
    <source>
        <dbReference type="ARBA" id="ARBA00004141"/>
    </source>
</evidence>
<evidence type="ECO:0000256" key="11">
    <source>
        <dbReference type="SAM" id="Phobius"/>
    </source>
</evidence>
<protein>
    <recommendedName>
        <fullName evidence="12">Cytochrome b561 domain-containing protein</fullName>
    </recommendedName>
</protein>
<accession>A0AAE0EBL6</accession>
<comment type="caution">
    <text evidence="13">The sequence shown here is derived from an EMBL/GenBank/DDBJ whole genome shotgun (WGS) entry which is preliminary data.</text>
</comment>
<evidence type="ECO:0000313" key="14">
    <source>
        <dbReference type="Proteomes" id="UP001281410"/>
    </source>
</evidence>
<name>A0AAE0EBL6_9ROSI</name>
<evidence type="ECO:0000256" key="3">
    <source>
        <dbReference type="ARBA" id="ARBA00022448"/>
    </source>
</evidence>
<evidence type="ECO:0000256" key="5">
    <source>
        <dbReference type="ARBA" id="ARBA00022692"/>
    </source>
</evidence>
<dbReference type="Pfam" id="PF03188">
    <property type="entry name" value="Cytochrom_B561"/>
    <property type="match status" value="2"/>
</dbReference>
<feature type="transmembrane region" description="Helical" evidence="11">
    <location>
        <begin position="20"/>
        <end position="39"/>
    </location>
</feature>
<dbReference type="GO" id="GO:0016020">
    <property type="term" value="C:membrane"/>
    <property type="evidence" value="ECO:0007669"/>
    <property type="project" value="UniProtKB-SubCell"/>
</dbReference>
<feature type="transmembrane region" description="Helical" evidence="11">
    <location>
        <begin position="212"/>
        <end position="233"/>
    </location>
</feature>
<feature type="domain" description="Cytochrome b561" evidence="12">
    <location>
        <begin position="1"/>
        <end position="147"/>
    </location>
</feature>
<dbReference type="SMART" id="SM00665">
    <property type="entry name" value="B561"/>
    <property type="match status" value="2"/>
</dbReference>